<sequence>MGPMDVTRPNHLRHSFASEKYTFRPRAALLVQGISATLEVESQHDLPSPWVSKGSSTPESDYSSHQTRVIQFAIFLRLLNDPRGHAFPVALMWCDLGILAACGSYLAGPGSHAATQFVGLNVSGRLQIPRQRCTLRLHFRYGKETNKSVRATVADEMFNSEDEAIWDTGFGCLECYFSRECTGGALVRKPLLGVAGDFWTPSFYFMFNAGFVGD</sequence>
<gene>
    <name evidence="1" type="ORF">QR685DRAFT_544313</name>
</gene>
<comment type="caution">
    <text evidence="1">The sequence shown here is derived from an EMBL/GenBank/DDBJ whole genome shotgun (WGS) entry which is preliminary data.</text>
</comment>
<dbReference type="EMBL" id="JAVLET010000004">
    <property type="protein sequence ID" value="KAL0470669.1"/>
    <property type="molecule type" value="Genomic_DNA"/>
</dbReference>
<protein>
    <submittedName>
        <fullName evidence="1">Uncharacterized protein</fullName>
    </submittedName>
</protein>
<reference evidence="1 2" key="1">
    <citation type="submission" date="2023-09" db="EMBL/GenBank/DDBJ databases">
        <title>Multi-omics analysis of a traditional fermented food reveals byproduct-associated fungal strains for waste-to-food upcycling.</title>
        <authorList>
            <consortium name="Lawrence Berkeley National Laboratory"/>
            <person name="Rekdal V.M."/>
            <person name="Villalobos-Escobedo J.M."/>
            <person name="Rodriguez-Valeron N."/>
            <person name="Garcia M.O."/>
            <person name="Vasquez D.P."/>
            <person name="Damayanti I."/>
            <person name="Sorensen P.M."/>
            <person name="Baidoo E.E."/>
            <person name="De Carvalho A.C."/>
            <person name="Riley R."/>
            <person name="Lipzen A."/>
            <person name="He G."/>
            <person name="Yan M."/>
            <person name="Haridas S."/>
            <person name="Daum C."/>
            <person name="Yoshinaga Y."/>
            <person name="Ng V."/>
            <person name="Grigoriev I.V."/>
            <person name="Munk R."/>
            <person name="Nuraida L."/>
            <person name="Wijaya C.H."/>
            <person name="Morales P.-C."/>
            <person name="Keasling J.D."/>
        </authorList>
    </citation>
    <scope>NUCLEOTIDE SEQUENCE [LARGE SCALE GENOMIC DNA]</scope>
    <source>
        <strain evidence="1 2">FGSC 2613</strain>
    </source>
</reference>
<evidence type="ECO:0000313" key="1">
    <source>
        <dbReference type="EMBL" id="KAL0470669.1"/>
    </source>
</evidence>
<accession>A0ABR3DDC0</accession>
<dbReference type="Proteomes" id="UP001451303">
    <property type="component" value="Unassembled WGS sequence"/>
</dbReference>
<proteinExistence type="predicted"/>
<organism evidence="1 2">
    <name type="scientific">Neurospora intermedia</name>
    <dbReference type="NCBI Taxonomy" id="5142"/>
    <lineage>
        <taxon>Eukaryota</taxon>
        <taxon>Fungi</taxon>
        <taxon>Dikarya</taxon>
        <taxon>Ascomycota</taxon>
        <taxon>Pezizomycotina</taxon>
        <taxon>Sordariomycetes</taxon>
        <taxon>Sordariomycetidae</taxon>
        <taxon>Sordariales</taxon>
        <taxon>Sordariaceae</taxon>
        <taxon>Neurospora</taxon>
    </lineage>
</organism>
<name>A0ABR3DDC0_NEUIN</name>
<evidence type="ECO:0000313" key="2">
    <source>
        <dbReference type="Proteomes" id="UP001451303"/>
    </source>
</evidence>
<keyword evidence="2" id="KW-1185">Reference proteome</keyword>